<accession>A0A844FX12</accession>
<feature type="active site" description="Nucleophile" evidence="5">
    <location>
        <position position="361"/>
    </location>
</feature>
<dbReference type="GO" id="GO:0006355">
    <property type="term" value="P:regulation of DNA-templated transcription"/>
    <property type="evidence" value="ECO:0007669"/>
    <property type="project" value="InterPro"/>
</dbReference>
<feature type="domain" description="SAM-dependent MTase RsmB/NOP-type" evidence="6">
    <location>
        <begin position="134"/>
        <end position="413"/>
    </location>
</feature>
<evidence type="ECO:0000256" key="2">
    <source>
        <dbReference type="ARBA" id="ARBA00022679"/>
    </source>
</evidence>
<dbReference type="Pfam" id="PF01189">
    <property type="entry name" value="Methyltr_RsmB-F"/>
    <property type="match status" value="1"/>
</dbReference>
<dbReference type="InterPro" id="IPR023267">
    <property type="entry name" value="RCMT"/>
</dbReference>
<dbReference type="GO" id="GO:0001510">
    <property type="term" value="P:RNA methylation"/>
    <property type="evidence" value="ECO:0007669"/>
    <property type="project" value="InterPro"/>
</dbReference>
<dbReference type="PROSITE" id="PS51686">
    <property type="entry name" value="SAM_MT_RSMB_NOP"/>
    <property type="match status" value="1"/>
</dbReference>
<dbReference type="InterPro" id="IPR029063">
    <property type="entry name" value="SAM-dependent_MTases_sf"/>
</dbReference>
<gene>
    <name evidence="7" type="ORF">FYJ85_01915</name>
</gene>
<dbReference type="PANTHER" id="PTHR22807">
    <property type="entry name" value="NOP2 YEAST -RELATED NOL1/NOP2/FMU SUN DOMAIN-CONTAINING"/>
    <property type="match status" value="1"/>
</dbReference>
<dbReference type="InterPro" id="IPR035926">
    <property type="entry name" value="NusB-like_sf"/>
</dbReference>
<comment type="caution">
    <text evidence="7">The sequence shown here is derived from an EMBL/GenBank/DDBJ whole genome shotgun (WGS) entry which is preliminary data.</text>
</comment>
<keyword evidence="3 5" id="KW-0949">S-adenosyl-L-methionine</keyword>
<dbReference type="Gene3D" id="1.10.940.10">
    <property type="entry name" value="NusB-like"/>
    <property type="match status" value="1"/>
</dbReference>
<dbReference type="SUPFAM" id="SSF53335">
    <property type="entry name" value="S-adenosyl-L-methionine-dependent methyltransferases"/>
    <property type="match status" value="1"/>
</dbReference>
<organism evidence="7 8">
    <name type="scientific">Victivallis lenta</name>
    <dbReference type="NCBI Taxonomy" id="2606640"/>
    <lineage>
        <taxon>Bacteria</taxon>
        <taxon>Pseudomonadati</taxon>
        <taxon>Lentisphaerota</taxon>
        <taxon>Lentisphaeria</taxon>
        <taxon>Victivallales</taxon>
        <taxon>Victivallaceae</taxon>
        <taxon>Victivallis</taxon>
    </lineage>
</organism>
<feature type="binding site" evidence="5">
    <location>
        <position position="268"/>
    </location>
    <ligand>
        <name>S-adenosyl-L-methionine</name>
        <dbReference type="ChEBI" id="CHEBI:59789"/>
    </ligand>
</feature>
<evidence type="ECO:0000256" key="5">
    <source>
        <dbReference type="PROSITE-ProRule" id="PRU01023"/>
    </source>
</evidence>
<dbReference type="RefSeq" id="WP_106053332.1">
    <property type="nucleotide sequence ID" value="NZ_CALXOB010000039.1"/>
</dbReference>
<dbReference type="InterPro" id="IPR049560">
    <property type="entry name" value="MeTrfase_RsmB-F_NOP2_cat"/>
</dbReference>
<dbReference type="GO" id="GO:0008173">
    <property type="term" value="F:RNA methyltransferase activity"/>
    <property type="evidence" value="ECO:0007669"/>
    <property type="project" value="InterPro"/>
</dbReference>
<evidence type="ECO:0000259" key="6">
    <source>
        <dbReference type="PROSITE" id="PS51686"/>
    </source>
</evidence>
<keyword evidence="2 5" id="KW-0808">Transferase</keyword>
<evidence type="ECO:0000256" key="3">
    <source>
        <dbReference type="ARBA" id="ARBA00022691"/>
    </source>
</evidence>
<keyword evidence="1 5" id="KW-0489">Methyltransferase</keyword>
<feature type="binding site" evidence="5">
    <location>
        <begin position="244"/>
        <end position="250"/>
    </location>
    <ligand>
        <name>S-adenosyl-L-methionine</name>
        <dbReference type="ChEBI" id="CHEBI:59789"/>
    </ligand>
</feature>
<dbReference type="InterPro" id="IPR001678">
    <property type="entry name" value="MeTrfase_RsmB-F_NOP2_dom"/>
</dbReference>
<dbReference type="PANTHER" id="PTHR22807:SF53">
    <property type="entry name" value="RIBOSOMAL RNA SMALL SUBUNIT METHYLTRANSFERASE B-RELATED"/>
    <property type="match status" value="1"/>
</dbReference>
<keyword evidence="8" id="KW-1185">Reference proteome</keyword>
<feature type="binding site" evidence="5">
    <location>
        <position position="308"/>
    </location>
    <ligand>
        <name>S-adenosyl-L-methionine</name>
        <dbReference type="ChEBI" id="CHEBI:59789"/>
    </ligand>
</feature>
<dbReference type="GO" id="GO:0003723">
    <property type="term" value="F:RNA binding"/>
    <property type="evidence" value="ECO:0007669"/>
    <property type="project" value="UniProtKB-UniRule"/>
</dbReference>
<sequence>MRKVNSDTATHVLADACRVLASVGAGERSLDDALDSALDYPELRRTTGSLLFFYFRRKRFVDKWIDTLACRPPRPRLRRLLAAVLTQIRFQSGIVPESAANVAVELAKSAGNANEAKFVNAVLRRAVRELPPVDDAPEEVLPPAVLKRWRGRYSPEELAAMCRAFLSPAPFTFRAERGFEPPPEWEGTAVPCRGPFRFFESPKPGLVLDSEAMREGRIYIQDPATTLAASLPGMEPVRRILDVCAAPGGKSLLLSERMKAGTSLVAADRSARRQEQTKENFRRRGLDFAVITAEPRELAGEFDLVLADVPCSNTGVFRRRPDALWRFGAAELRKITVLQHSILDAAAARVAPGGQLVYSTCSIEPEENEQQAERFLAEHPDFTRMASEQLLPSVESDGAYACLLRRSAQSMPT</sequence>
<comment type="caution">
    <text evidence="5">Lacks conserved residue(s) required for the propagation of feature annotation.</text>
</comment>
<dbReference type="Proteomes" id="UP000435649">
    <property type="component" value="Unassembled WGS sequence"/>
</dbReference>
<name>A0A844FX12_9BACT</name>
<dbReference type="Gene3D" id="3.40.50.150">
    <property type="entry name" value="Vaccinia Virus protein VP39"/>
    <property type="match status" value="1"/>
</dbReference>
<comment type="similarity">
    <text evidence="5">Belongs to the class I-like SAM-binding methyltransferase superfamily. RsmB/NOP family.</text>
</comment>
<dbReference type="Pfam" id="PF01029">
    <property type="entry name" value="NusB"/>
    <property type="match status" value="1"/>
</dbReference>
<dbReference type="AlphaFoldDB" id="A0A844FX12"/>
<protein>
    <recommendedName>
        <fullName evidence="6">SAM-dependent MTase RsmB/NOP-type domain-containing protein</fullName>
    </recommendedName>
</protein>
<evidence type="ECO:0000313" key="7">
    <source>
        <dbReference type="EMBL" id="MST95800.1"/>
    </source>
</evidence>
<evidence type="ECO:0000313" key="8">
    <source>
        <dbReference type="Proteomes" id="UP000435649"/>
    </source>
</evidence>
<reference evidence="7 8" key="1">
    <citation type="submission" date="2019-08" db="EMBL/GenBank/DDBJ databases">
        <title>In-depth cultivation of the pig gut microbiome towards novel bacterial diversity and tailored functional studies.</title>
        <authorList>
            <person name="Wylensek D."/>
            <person name="Hitch T.C.A."/>
            <person name="Clavel T."/>
        </authorList>
    </citation>
    <scope>NUCLEOTIDE SEQUENCE [LARGE SCALE GENOMIC DNA]</scope>
    <source>
        <strain evidence="7 8">BBE-744-WT-12</strain>
    </source>
</reference>
<evidence type="ECO:0000256" key="4">
    <source>
        <dbReference type="ARBA" id="ARBA00022884"/>
    </source>
</evidence>
<dbReference type="SUPFAM" id="SSF48013">
    <property type="entry name" value="NusB-like"/>
    <property type="match status" value="1"/>
</dbReference>
<dbReference type="PRINTS" id="PR02008">
    <property type="entry name" value="RCMTFAMILY"/>
</dbReference>
<evidence type="ECO:0000256" key="1">
    <source>
        <dbReference type="ARBA" id="ARBA00022603"/>
    </source>
</evidence>
<proteinExistence type="inferred from homology"/>
<dbReference type="CDD" id="cd02440">
    <property type="entry name" value="AdoMet_MTases"/>
    <property type="match status" value="1"/>
</dbReference>
<dbReference type="InterPro" id="IPR006027">
    <property type="entry name" value="NusB_RsmB_TIM44"/>
</dbReference>
<keyword evidence="4 5" id="KW-0694">RNA-binding</keyword>
<dbReference type="EMBL" id="VUNS01000001">
    <property type="protein sequence ID" value="MST95800.1"/>
    <property type="molecule type" value="Genomic_DNA"/>
</dbReference>